<protein>
    <recommendedName>
        <fullName evidence="1">Retrovirus-related Pol polyprotein from transposon TNT 1-94-like beta-barrel domain-containing protein</fullName>
    </recommendedName>
</protein>
<reference evidence="2" key="1">
    <citation type="submission" date="2018-05" db="EMBL/GenBank/DDBJ databases">
        <title>Draft genome of Mucuna pruriens seed.</title>
        <authorList>
            <person name="Nnadi N.E."/>
            <person name="Vos R."/>
            <person name="Hasami M.H."/>
            <person name="Devisetty U.K."/>
            <person name="Aguiy J.C."/>
        </authorList>
    </citation>
    <scope>NUCLEOTIDE SEQUENCE [LARGE SCALE GENOMIC DNA]</scope>
    <source>
        <strain evidence="2">JCA_2017</strain>
    </source>
</reference>
<comment type="caution">
    <text evidence="2">The sequence shown here is derived from an EMBL/GenBank/DDBJ whole genome shotgun (WGS) entry which is preliminary data.</text>
</comment>
<dbReference type="AlphaFoldDB" id="A0A371EX70"/>
<evidence type="ECO:0000259" key="1">
    <source>
        <dbReference type="Pfam" id="PF22936"/>
    </source>
</evidence>
<dbReference type="InterPro" id="IPR054722">
    <property type="entry name" value="PolX-like_BBD"/>
</dbReference>
<proteinExistence type="predicted"/>
<evidence type="ECO:0000313" key="2">
    <source>
        <dbReference type="EMBL" id="RDX70583.1"/>
    </source>
</evidence>
<organism evidence="2 3">
    <name type="scientific">Mucuna pruriens</name>
    <name type="common">Velvet bean</name>
    <name type="synonym">Dolichos pruriens</name>
    <dbReference type="NCBI Taxonomy" id="157652"/>
    <lineage>
        <taxon>Eukaryota</taxon>
        <taxon>Viridiplantae</taxon>
        <taxon>Streptophyta</taxon>
        <taxon>Embryophyta</taxon>
        <taxon>Tracheophyta</taxon>
        <taxon>Spermatophyta</taxon>
        <taxon>Magnoliopsida</taxon>
        <taxon>eudicotyledons</taxon>
        <taxon>Gunneridae</taxon>
        <taxon>Pentapetalae</taxon>
        <taxon>rosids</taxon>
        <taxon>fabids</taxon>
        <taxon>Fabales</taxon>
        <taxon>Fabaceae</taxon>
        <taxon>Papilionoideae</taxon>
        <taxon>50 kb inversion clade</taxon>
        <taxon>NPAAA clade</taxon>
        <taxon>indigoferoid/millettioid clade</taxon>
        <taxon>Phaseoleae</taxon>
        <taxon>Mucuna</taxon>
    </lineage>
</organism>
<dbReference type="OrthoDB" id="1932348at2759"/>
<accession>A0A371EX70</accession>
<sequence>MCALTKAIYEKVCSYKSSKEIWNTLALGIQSPEKLPMEELLSTLKIHEIELNEDEGQRKAFKAKESCEEASKEEGFDKDELSFILRKIHFVWKKKEGSRWKNHSRNQVACYECKKTRYFKFECISLEKEKEKEKKKPFFKKKGHVVTWENLGLSSFEEEDEEVTICLMDNSTSEREADNKEVIFNDLSHLQTIYQELLSNSSTLSIGYKDLKKKFSKLSKMFGVLQKENDLLKKENENLKKDKTKNLSTINTPKVNKQLQEEVIDLRQSLAKFVNGFENLKKILNHKIHPYDKFDISYDKKNNLKKDKSTSHYLNYGRFGHISYDYREPNNPGRRHQSWYLDNGCLCHMTRERSMFQDLMPKLRGWVTFGGNQKDKIVQIDKISKHNILFVEGLKHNLLSVSQLCYNEYNVSFNKGECIKLGHASLRLISKLKKCSLVRELPSLVYMEDLLYDVCQKEKQVRGSFESKNIVSTSRPLGCYTLICLVQPKIPP</sequence>
<name>A0A371EX70_MUCPR</name>
<dbReference type="EMBL" id="QJKJ01011649">
    <property type="protein sequence ID" value="RDX70583.1"/>
    <property type="molecule type" value="Genomic_DNA"/>
</dbReference>
<feature type="non-terminal residue" evidence="2">
    <location>
        <position position="1"/>
    </location>
</feature>
<dbReference type="Pfam" id="PF22936">
    <property type="entry name" value="Pol_BBD"/>
    <property type="match status" value="1"/>
</dbReference>
<feature type="domain" description="Retrovirus-related Pol polyprotein from transposon TNT 1-94-like beta-barrel" evidence="1">
    <location>
        <begin position="339"/>
        <end position="407"/>
    </location>
</feature>
<gene>
    <name evidence="2" type="ORF">CR513_50161</name>
</gene>
<evidence type="ECO:0000313" key="3">
    <source>
        <dbReference type="Proteomes" id="UP000257109"/>
    </source>
</evidence>
<dbReference type="Proteomes" id="UP000257109">
    <property type="component" value="Unassembled WGS sequence"/>
</dbReference>
<keyword evidence="3" id="KW-1185">Reference proteome</keyword>